<evidence type="ECO:0000313" key="1">
    <source>
        <dbReference type="EMBL" id="THB61418.1"/>
    </source>
</evidence>
<protein>
    <submittedName>
        <fullName evidence="1">Uncharacterized protein</fullName>
    </submittedName>
</protein>
<keyword evidence="2" id="KW-1185">Reference proteome</keyword>
<sequence length="130" mass="15081">MFNHEEYLSKTDSMSFEEAIEIYNDLSKGIDLNDETSIELYSSLIKSAVKYVEIRNRWLYLSKEEKEVIDSTRTSLHNAYMSNLAPLSRYMQKVGKDVSWHEKLISGNESRKRLGDFAGYLLCINSIVAR</sequence>
<dbReference type="EMBL" id="SDGV01000012">
    <property type="protein sequence ID" value="THB61418.1"/>
    <property type="molecule type" value="Genomic_DNA"/>
</dbReference>
<accession>A0A4S3B4K0</accession>
<dbReference type="Gene3D" id="1.10.287.800">
    <property type="entry name" value="protein ne1242"/>
    <property type="match status" value="1"/>
</dbReference>
<gene>
    <name evidence="1" type="ORF">ESZ54_05070</name>
</gene>
<evidence type="ECO:0000313" key="2">
    <source>
        <dbReference type="Proteomes" id="UP000310506"/>
    </source>
</evidence>
<organism evidence="1 2">
    <name type="scientific">Vagococcus silagei</name>
    <dbReference type="NCBI Taxonomy" id="2508885"/>
    <lineage>
        <taxon>Bacteria</taxon>
        <taxon>Bacillati</taxon>
        <taxon>Bacillota</taxon>
        <taxon>Bacilli</taxon>
        <taxon>Lactobacillales</taxon>
        <taxon>Enterococcaceae</taxon>
        <taxon>Vagococcus</taxon>
    </lineage>
</organism>
<dbReference type="Proteomes" id="UP000310506">
    <property type="component" value="Unassembled WGS sequence"/>
</dbReference>
<reference evidence="1 2" key="1">
    <citation type="submission" date="2019-01" db="EMBL/GenBank/DDBJ databases">
        <title>Vagococcus silagei sp. nov. isolated from brewer's grain.</title>
        <authorList>
            <person name="Guu J.-R."/>
        </authorList>
    </citation>
    <scope>NUCLEOTIDE SEQUENCE [LARGE SCALE GENOMIC DNA]</scope>
    <source>
        <strain evidence="1 2">2B-2</strain>
    </source>
</reference>
<proteinExistence type="predicted"/>
<dbReference type="RefSeq" id="WP_136136603.1">
    <property type="nucleotide sequence ID" value="NZ_SDGV01000012.1"/>
</dbReference>
<dbReference type="AlphaFoldDB" id="A0A4S3B4K0"/>
<name>A0A4S3B4K0_9ENTE</name>
<dbReference type="OrthoDB" id="1957452at2"/>
<comment type="caution">
    <text evidence="1">The sequence shown here is derived from an EMBL/GenBank/DDBJ whole genome shotgun (WGS) entry which is preliminary data.</text>
</comment>